<sequence length="174" mass="20192">MAFFLLNFIFLQIQIKRMKHLQYDLYRNTDTTIFEFKSVGPNGEITKIITFNATQSKEIYNLAFGDLIYNEVQKKYTLDDSTITDNGDRNIILATVAKSVYLFTEKYPERMIFFKGSTLGRTRLYRRAISINLEELSETFAIFGAIINEFGNVTSVPFKTNGDFLGFIIKRKEL</sequence>
<proteinExistence type="predicted"/>
<gene>
    <name evidence="1" type="ORF">SAMN05444388_10476</name>
</gene>
<evidence type="ECO:0000313" key="2">
    <source>
        <dbReference type="Proteomes" id="UP000184112"/>
    </source>
</evidence>
<dbReference type="InterPro" id="IPR053865">
    <property type="entry name" value="DUF6934"/>
</dbReference>
<dbReference type="Proteomes" id="UP000184112">
    <property type="component" value="Unassembled WGS sequence"/>
</dbReference>
<organism evidence="1 2">
    <name type="scientific">Flavobacterium johnsoniae</name>
    <name type="common">Cytophaga johnsonae</name>
    <dbReference type="NCBI Taxonomy" id="986"/>
    <lineage>
        <taxon>Bacteria</taxon>
        <taxon>Pseudomonadati</taxon>
        <taxon>Bacteroidota</taxon>
        <taxon>Flavobacteriia</taxon>
        <taxon>Flavobacteriales</taxon>
        <taxon>Flavobacteriaceae</taxon>
        <taxon>Flavobacterium</taxon>
    </lineage>
</organism>
<dbReference type="Pfam" id="PF22028">
    <property type="entry name" value="DUF6934"/>
    <property type="match status" value="1"/>
</dbReference>
<dbReference type="EMBL" id="FQWH01000004">
    <property type="protein sequence ID" value="SHG73305.1"/>
    <property type="molecule type" value="Genomic_DNA"/>
</dbReference>
<dbReference type="AlphaFoldDB" id="A0A1M5M7V1"/>
<name>A0A1M5M7V1_FLAJO</name>
<accession>A0A1M5M7V1</accession>
<protein>
    <submittedName>
        <fullName evidence="1">Uncharacterized protein</fullName>
    </submittedName>
</protein>
<evidence type="ECO:0000313" key="1">
    <source>
        <dbReference type="EMBL" id="SHG73305.1"/>
    </source>
</evidence>
<reference evidence="1 2" key="1">
    <citation type="submission" date="2016-11" db="EMBL/GenBank/DDBJ databases">
        <authorList>
            <person name="Jaros S."/>
            <person name="Januszkiewicz K."/>
            <person name="Wedrychowicz H."/>
        </authorList>
    </citation>
    <scope>NUCLEOTIDE SEQUENCE [LARGE SCALE GENOMIC DNA]</scope>
    <source>
        <strain evidence="1 2">DSM 6792</strain>
    </source>
</reference>